<name>A0ABQ8KBG1_9APHY</name>
<evidence type="ECO:0008006" key="4">
    <source>
        <dbReference type="Google" id="ProtNLM"/>
    </source>
</evidence>
<feature type="region of interest" description="Disordered" evidence="1">
    <location>
        <begin position="1"/>
        <end position="27"/>
    </location>
</feature>
<accession>A0ABQ8KBG1</accession>
<gene>
    <name evidence="2" type="ORF">C8Q71DRAFT_128926</name>
</gene>
<protein>
    <recommendedName>
        <fullName evidence="4">Leucine rich repeat (LRR) protein</fullName>
    </recommendedName>
</protein>
<dbReference type="RefSeq" id="XP_047777371.1">
    <property type="nucleotide sequence ID" value="XM_047916465.1"/>
</dbReference>
<dbReference type="EMBL" id="JADCUA010000014">
    <property type="protein sequence ID" value="KAH9834885.1"/>
    <property type="molecule type" value="Genomic_DNA"/>
</dbReference>
<dbReference type="Proteomes" id="UP000814176">
    <property type="component" value="Unassembled WGS sequence"/>
</dbReference>
<organism evidence="2 3">
    <name type="scientific">Rhodofomes roseus</name>
    <dbReference type="NCBI Taxonomy" id="34475"/>
    <lineage>
        <taxon>Eukaryota</taxon>
        <taxon>Fungi</taxon>
        <taxon>Dikarya</taxon>
        <taxon>Basidiomycota</taxon>
        <taxon>Agaricomycotina</taxon>
        <taxon>Agaricomycetes</taxon>
        <taxon>Polyporales</taxon>
        <taxon>Rhodofomes</taxon>
    </lineage>
</organism>
<evidence type="ECO:0000313" key="3">
    <source>
        <dbReference type="Proteomes" id="UP000814176"/>
    </source>
</evidence>
<dbReference type="InterPro" id="IPR032675">
    <property type="entry name" value="LRR_dom_sf"/>
</dbReference>
<dbReference type="Gene3D" id="3.80.10.10">
    <property type="entry name" value="Ribonuclease Inhibitor"/>
    <property type="match status" value="1"/>
</dbReference>
<comment type="caution">
    <text evidence="2">The sequence shown here is derived from an EMBL/GenBank/DDBJ whole genome shotgun (WGS) entry which is preliminary data.</text>
</comment>
<dbReference type="GeneID" id="71997197"/>
<reference evidence="2 3" key="1">
    <citation type="journal article" date="2021" name="Environ. Microbiol.">
        <title>Gene family expansions and transcriptome signatures uncover fungal adaptations to wood decay.</title>
        <authorList>
            <person name="Hage H."/>
            <person name="Miyauchi S."/>
            <person name="Viragh M."/>
            <person name="Drula E."/>
            <person name="Min B."/>
            <person name="Chaduli D."/>
            <person name="Navarro D."/>
            <person name="Favel A."/>
            <person name="Norest M."/>
            <person name="Lesage-Meessen L."/>
            <person name="Balint B."/>
            <person name="Merenyi Z."/>
            <person name="de Eugenio L."/>
            <person name="Morin E."/>
            <person name="Martinez A.T."/>
            <person name="Baldrian P."/>
            <person name="Stursova M."/>
            <person name="Martinez M.J."/>
            <person name="Novotny C."/>
            <person name="Magnuson J.K."/>
            <person name="Spatafora J.W."/>
            <person name="Maurice S."/>
            <person name="Pangilinan J."/>
            <person name="Andreopoulos W."/>
            <person name="LaButti K."/>
            <person name="Hundley H."/>
            <person name="Na H."/>
            <person name="Kuo A."/>
            <person name="Barry K."/>
            <person name="Lipzen A."/>
            <person name="Henrissat B."/>
            <person name="Riley R."/>
            <person name="Ahrendt S."/>
            <person name="Nagy L.G."/>
            <person name="Grigoriev I.V."/>
            <person name="Martin F."/>
            <person name="Rosso M.N."/>
        </authorList>
    </citation>
    <scope>NUCLEOTIDE SEQUENCE [LARGE SCALE GENOMIC DNA]</scope>
    <source>
        <strain evidence="2 3">CIRM-BRFM 1785</strain>
    </source>
</reference>
<sequence length="603" mass="67021">MPAQLLRSIPSTLSTPPSPSKSTLASPEATKRDAFLAKYRSSPVYRVFFNPDLCDIVLRFLYDPDRPETRVSVARLARTHPKLHHMASRILWGNMDSFVPLLKLIPGFTWRKCRDERGDTRWDVEEADATDSKSSQTVVDTVRFEHHSRYVKNFTWIDRDLTPRTLSFFVDALSSLNKPWLPTVRVFEDLSLNTIPPFALFASPSLQDLWVTASLVKEEALTAMFDELPLRCRNLRHLHVRAPPRWTNERGLGESEAFYPVFTDFLRNGIDGKALMGLRTLRMSVPIVWEDVVSLARLPRLELADVSVYMDPESTADFERLPPGSFPSLTSFRLHLTEFGAAGEHLFDSIESTCLADLSVSISDVAPDATKMRRFYEGLTKSPFSNALTKFSFVISRISELEPSNLGSRTMTSSMSTLRPLLQLRNLRYLTLGLPRVTLSCNDISALASAWPRLKTINIHQMWDGVTPVCVESLSAFSTKCPKLERIGFDVWAGDNKCPNETCGHPVPTTSVTHQGCRVLCADERTYYYTVAYLTLLYPKTSTRELEDEIMQYVGRANAIAAGEGAAGEIVAGEAAAGEVAAGEVAAGAVAANELAVAAGDAQ</sequence>
<evidence type="ECO:0000313" key="2">
    <source>
        <dbReference type="EMBL" id="KAH9834885.1"/>
    </source>
</evidence>
<evidence type="ECO:0000256" key="1">
    <source>
        <dbReference type="SAM" id="MobiDB-lite"/>
    </source>
</evidence>
<keyword evidence="3" id="KW-1185">Reference proteome</keyword>
<proteinExistence type="predicted"/>
<dbReference type="SUPFAM" id="SSF52047">
    <property type="entry name" value="RNI-like"/>
    <property type="match status" value="1"/>
</dbReference>